<organism evidence="1 2">
    <name type="scientific">Crenichthys baileyi</name>
    <name type="common">White River springfish</name>
    <dbReference type="NCBI Taxonomy" id="28760"/>
    <lineage>
        <taxon>Eukaryota</taxon>
        <taxon>Metazoa</taxon>
        <taxon>Chordata</taxon>
        <taxon>Craniata</taxon>
        <taxon>Vertebrata</taxon>
        <taxon>Euteleostomi</taxon>
        <taxon>Actinopterygii</taxon>
        <taxon>Neopterygii</taxon>
        <taxon>Teleostei</taxon>
        <taxon>Neoteleostei</taxon>
        <taxon>Acanthomorphata</taxon>
        <taxon>Ovalentaria</taxon>
        <taxon>Atherinomorphae</taxon>
        <taxon>Cyprinodontiformes</taxon>
        <taxon>Goodeidae</taxon>
        <taxon>Crenichthys</taxon>
    </lineage>
</organism>
<dbReference type="Proteomes" id="UP001311232">
    <property type="component" value="Unassembled WGS sequence"/>
</dbReference>
<accession>A0AAV9RVY2</accession>
<sequence length="145" mass="16666">MRFVKMPTFSSCHDPLVRLPPAPLGFCHLYLKCKWNRQVFFCREGNAGVDFALPHHSIHHLPPYPYPPFLICAVPNPLCLSCSVSYAYFKLCLHCLSYYRPLNVSVISGTSRTLAVVQVWVYMPHYTKVKPLKVRQKVCSPAWII</sequence>
<gene>
    <name evidence="1" type="ORF">CRENBAI_026163</name>
</gene>
<evidence type="ECO:0000313" key="1">
    <source>
        <dbReference type="EMBL" id="KAK5613212.1"/>
    </source>
</evidence>
<proteinExistence type="predicted"/>
<evidence type="ECO:0000313" key="2">
    <source>
        <dbReference type="Proteomes" id="UP001311232"/>
    </source>
</evidence>
<comment type="caution">
    <text evidence="1">The sequence shown here is derived from an EMBL/GenBank/DDBJ whole genome shotgun (WGS) entry which is preliminary data.</text>
</comment>
<dbReference type="EMBL" id="JAHHUM010001239">
    <property type="protein sequence ID" value="KAK5613212.1"/>
    <property type="molecule type" value="Genomic_DNA"/>
</dbReference>
<reference evidence="1 2" key="1">
    <citation type="submission" date="2021-06" db="EMBL/GenBank/DDBJ databases">
        <authorList>
            <person name="Palmer J.M."/>
        </authorList>
    </citation>
    <scope>NUCLEOTIDE SEQUENCE [LARGE SCALE GENOMIC DNA]</scope>
    <source>
        <strain evidence="1 2">MEX-2019</strain>
        <tissue evidence="1">Muscle</tissue>
    </source>
</reference>
<dbReference type="AlphaFoldDB" id="A0AAV9RVY2"/>
<name>A0AAV9RVY2_9TELE</name>
<protein>
    <submittedName>
        <fullName evidence="1">Uncharacterized protein</fullName>
    </submittedName>
</protein>
<keyword evidence="2" id="KW-1185">Reference proteome</keyword>